<sequence>MRDFFKKHPTVQFLIIGLLLFAFDVSDFFLGTMSVKALLLNAVKYIVVFGIADFILLWQKNH</sequence>
<gene>
    <name evidence="2" type="ORF">HMPREF9020_01538</name>
</gene>
<comment type="caution">
    <text evidence="2">The sequence shown here is derived from an EMBL/GenBank/DDBJ whole genome shotgun (WGS) entry which is preliminary data.</text>
</comment>
<keyword evidence="1" id="KW-0812">Transmembrane</keyword>
<feature type="transmembrane region" description="Helical" evidence="1">
    <location>
        <begin position="37"/>
        <end position="58"/>
    </location>
</feature>
<keyword evidence="1" id="KW-1133">Transmembrane helix</keyword>
<dbReference type="EMBL" id="ADCX01000006">
    <property type="protein sequence ID" value="EQW15410.1"/>
    <property type="molecule type" value="Genomic_DNA"/>
</dbReference>
<dbReference type="RefSeq" id="WP_040591241.1">
    <property type="nucleotide sequence ID" value="NZ_GG770226.1"/>
</dbReference>
<proteinExistence type="predicted"/>
<dbReference type="AlphaFoldDB" id="W1MXF9"/>
<evidence type="ECO:0000313" key="3">
    <source>
        <dbReference type="Proteomes" id="UP000005777"/>
    </source>
</evidence>
<keyword evidence="1" id="KW-0472">Membrane</keyword>
<protein>
    <submittedName>
        <fullName evidence="2">Uncharacterized protein</fullName>
    </submittedName>
</protein>
<accession>W1MXF9</accession>
<name>W1MXF9_SCAIO</name>
<keyword evidence="3" id="KW-1185">Reference proteome</keyword>
<organism evidence="2 3">
    <name type="scientific">Scardovia inopinata F0304</name>
    <dbReference type="NCBI Taxonomy" id="641146"/>
    <lineage>
        <taxon>Bacteria</taxon>
        <taxon>Bacillati</taxon>
        <taxon>Actinomycetota</taxon>
        <taxon>Actinomycetes</taxon>
        <taxon>Bifidobacteriales</taxon>
        <taxon>Bifidobacteriaceae</taxon>
        <taxon>Scardovia</taxon>
    </lineage>
</organism>
<feature type="transmembrane region" description="Helical" evidence="1">
    <location>
        <begin position="12"/>
        <end position="31"/>
    </location>
</feature>
<evidence type="ECO:0000256" key="1">
    <source>
        <dbReference type="SAM" id="Phobius"/>
    </source>
</evidence>
<dbReference type="Proteomes" id="UP000005777">
    <property type="component" value="Unassembled WGS sequence"/>
</dbReference>
<reference evidence="2 3" key="1">
    <citation type="submission" date="2012-01" db="EMBL/GenBank/DDBJ databases">
        <title>The Genome Sequence of Scardovia inopinata F0304.</title>
        <authorList>
            <consortium name="The Broad Institute Genome Sequencing Platform"/>
            <person name="Ward D."/>
            <person name="Earl A."/>
            <person name="Feldgarden M."/>
            <person name="Gevers D."/>
            <person name="Young S."/>
            <person name="Zeng Q."/>
            <person name="Koehrsen M."/>
            <person name="Alvarado L."/>
            <person name="Berlin A.M."/>
            <person name="Borenstein D."/>
            <person name="Chapman S.B."/>
            <person name="Chen Z."/>
            <person name="Engels R."/>
            <person name="Freedman E."/>
            <person name="Gellesch M."/>
            <person name="Goldberg J."/>
            <person name="Griggs A."/>
            <person name="Gujja S."/>
            <person name="Heilman E.R."/>
            <person name="Heiman D.I."/>
            <person name="Hepburn T.A."/>
            <person name="Howarth C."/>
            <person name="Jen D."/>
            <person name="Larson L."/>
            <person name="Mehta T."/>
            <person name="Park D."/>
            <person name="Pearson M."/>
            <person name="Richards J."/>
            <person name="Roberts A."/>
            <person name="Saif S."/>
            <person name="Shea T.D."/>
            <person name="Shenoy N."/>
            <person name="Sisk P."/>
            <person name="Stolte C."/>
            <person name="Sykes S.N."/>
            <person name="Walk T."/>
            <person name="White J."/>
            <person name="Yandava C."/>
            <person name="Izard J."/>
            <person name="Baranova O.V."/>
            <person name="Blanton J.M."/>
            <person name="Tanner A.C."/>
            <person name="Dewhirst F."/>
            <person name="Haas B."/>
            <person name="Nusbaum C."/>
            <person name="Birren B."/>
        </authorList>
    </citation>
    <scope>NUCLEOTIDE SEQUENCE [LARGE SCALE GENOMIC DNA]</scope>
    <source>
        <strain evidence="2 3">F0304</strain>
    </source>
</reference>
<dbReference type="HOGENOM" id="CLU_2901695_0_0_11"/>
<evidence type="ECO:0000313" key="2">
    <source>
        <dbReference type="EMBL" id="EQW15410.1"/>
    </source>
</evidence>